<protein>
    <recommendedName>
        <fullName evidence="4">Sn-glycerol-3-phosphate transporter</fullName>
    </recommendedName>
</protein>
<gene>
    <name evidence="2" type="ORF">G3574_24000</name>
</gene>
<dbReference type="Gene3D" id="2.40.160.20">
    <property type="match status" value="1"/>
</dbReference>
<feature type="chain" id="PRO_5025372583" description="Sn-glycerol-3-phosphate transporter" evidence="1">
    <location>
        <begin position="29"/>
        <end position="170"/>
    </location>
</feature>
<reference evidence="2 3" key="1">
    <citation type="submission" date="2020-02" db="EMBL/GenBank/DDBJ databases">
        <authorList>
            <person name="Kim M.K."/>
        </authorList>
    </citation>
    <scope>NUCLEOTIDE SEQUENCE [LARGE SCALE GENOMIC DNA]</scope>
    <source>
        <strain evidence="2 3">17J57-3</strain>
    </source>
</reference>
<evidence type="ECO:0000313" key="3">
    <source>
        <dbReference type="Proteomes" id="UP000482155"/>
    </source>
</evidence>
<evidence type="ECO:0000256" key="1">
    <source>
        <dbReference type="SAM" id="SignalP"/>
    </source>
</evidence>
<keyword evidence="3" id="KW-1185">Reference proteome</keyword>
<dbReference type="Proteomes" id="UP000482155">
    <property type="component" value="Unassembled WGS sequence"/>
</dbReference>
<comment type="caution">
    <text evidence="2">The sequence shown here is derived from an EMBL/GenBank/DDBJ whole genome shotgun (WGS) entry which is preliminary data.</text>
</comment>
<dbReference type="PROSITE" id="PS51257">
    <property type="entry name" value="PROKAR_LIPOPROTEIN"/>
    <property type="match status" value="1"/>
</dbReference>
<dbReference type="EMBL" id="JAAIVB010000078">
    <property type="protein sequence ID" value="NEX64156.1"/>
    <property type="molecule type" value="Genomic_DNA"/>
</dbReference>
<accession>A0A6B3SY32</accession>
<evidence type="ECO:0000313" key="2">
    <source>
        <dbReference type="EMBL" id="NEX64156.1"/>
    </source>
</evidence>
<proteinExistence type="predicted"/>
<dbReference type="AlphaFoldDB" id="A0A6B3SY32"/>
<name>A0A6B3SY32_9BURK</name>
<keyword evidence="1" id="KW-0732">Signal</keyword>
<organism evidence="2 3">
    <name type="scientific">Noviherbaspirillum galbum</name>
    <dbReference type="NCBI Taxonomy" id="2709383"/>
    <lineage>
        <taxon>Bacteria</taxon>
        <taxon>Pseudomonadati</taxon>
        <taxon>Pseudomonadota</taxon>
        <taxon>Betaproteobacteria</taxon>
        <taxon>Burkholderiales</taxon>
        <taxon>Oxalobacteraceae</taxon>
        <taxon>Noviherbaspirillum</taxon>
    </lineage>
</organism>
<evidence type="ECO:0008006" key="4">
    <source>
        <dbReference type="Google" id="ProtNLM"/>
    </source>
</evidence>
<sequence length="170" mass="18821">MKMHASPRRPALLTTLALACLASAPLHAEPFFSSIESRPLSQWWVNPGFYSAHFQRDKGLNDSNPGLGVEYRMSTVTSLTAGRFYNSDRAYSNYAGVYYQPFTIGPFQAGAVVGGFSGYPKMRDGGWFLAAIPVLTLEGERLGLNIGIVPTYKDRLYGAISFQLKLKVWE</sequence>
<dbReference type="RefSeq" id="WP_163968067.1">
    <property type="nucleotide sequence ID" value="NZ_JAAIVB010000078.1"/>
</dbReference>
<feature type="signal peptide" evidence="1">
    <location>
        <begin position="1"/>
        <end position="28"/>
    </location>
</feature>